<gene>
    <name evidence="2" type="ORF">RQP53_22535</name>
</gene>
<dbReference type="EMBL" id="JAVXZY010000012">
    <property type="protein sequence ID" value="MDT9002073.1"/>
    <property type="molecule type" value="Genomic_DNA"/>
</dbReference>
<dbReference type="RefSeq" id="WP_315652955.1">
    <property type="nucleotide sequence ID" value="NZ_JAVXZY010000012.1"/>
</dbReference>
<dbReference type="Proteomes" id="UP001246372">
    <property type="component" value="Unassembled WGS sequence"/>
</dbReference>
<evidence type="ECO:0000256" key="1">
    <source>
        <dbReference type="SAM" id="MobiDB-lite"/>
    </source>
</evidence>
<name>A0ABU3PHS2_9BURK</name>
<reference evidence="2" key="1">
    <citation type="submission" date="2023-09" db="EMBL/GenBank/DDBJ databases">
        <title>Paucibacter sp. APW11 Genome sequencing and assembly.</title>
        <authorList>
            <person name="Kim I."/>
        </authorList>
    </citation>
    <scope>NUCLEOTIDE SEQUENCE</scope>
    <source>
        <strain evidence="2">APW11</strain>
    </source>
</reference>
<keyword evidence="3" id="KW-1185">Reference proteome</keyword>
<sequence>MSVIRPFQRPPQAAAAAPTERATPAPRPLLDRYFQAWFERAYRRWSSADRYARYY</sequence>
<proteinExistence type="predicted"/>
<organism evidence="2 3">
    <name type="scientific">Roseateles aquae</name>
    <dbReference type="NCBI Taxonomy" id="3077235"/>
    <lineage>
        <taxon>Bacteria</taxon>
        <taxon>Pseudomonadati</taxon>
        <taxon>Pseudomonadota</taxon>
        <taxon>Betaproteobacteria</taxon>
        <taxon>Burkholderiales</taxon>
        <taxon>Sphaerotilaceae</taxon>
        <taxon>Roseateles</taxon>
    </lineage>
</organism>
<comment type="caution">
    <text evidence="2">The sequence shown here is derived from an EMBL/GenBank/DDBJ whole genome shotgun (WGS) entry which is preliminary data.</text>
</comment>
<accession>A0ABU3PHS2</accession>
<evidence type="ECO:0000313" key="2">
    <source>
        <dbReference type="EMBL" id="MDT9002073.1"/>
    </source>
</evidence>
<protein>
    <submittedName>
        <fullName evidence="2">Uncharacterized protein</fullName>
    </submittedName>
</protein>
<evidence type="ECO:0000313" key="3">
    <source>
        <dbReference type="Proteomes" id="UP001246372"/>
    </source>
</evidence>
<feature type="region of interest" description="Disordered" evidence="1">
    <location>
        <begin position="1"/>
        <end position="25"/>
    </location>
</feature>
<feature type="compositionally biased region" description="Low complexity" evidence="1">
    <location>
        <begin position="1"/>
        <end position="24"/>
    </location>
</feature>